<keyword evidence="11 19" id="KW-1133">Transmembrane helix</keyword>
<evidence type="ECO:0000256" key="11">
    <source>
        <dbReference type="ARBA" id="ARBA00022989"/>
    </source>
</evidence>
<evidence type="ECO:0000256" key="5">
    <source>
        <dbReference type="ARBA" id="ARBA00022692"/>
    </source>
</evidence>
<evidence type="ECO:0000256" key="3">
    <source>
        <dbReference type="ARBA" id="ARBA00022553"/>
    </source>
</evidence>
<dbReference type="PROSITE" id="PS50011">
    <property type="entry name" value="PROTEIN_KINASE_DOM"/>
    <property type="match status" value="1"/>
</dbReference>
<dbReference type="Gene3D" id="3.30.200.20">
    <property type="entry name" value="Phosphorylase Kinase, domain 1"/>
    <property type="match status" value="1"/>
</dbReference>
<comment type="catalytic activity">
    <reaction evidence="16">
        <text>L-threonyl-[protein] + ATP = O-phospho-L-threonyl-[protein] + ADP + H(+)</text>
        <dbReference type="Rhea" id="RHEA:46608"/>
        <dbReference type="Rhea" id="RHEA-COMP:11060"/>
        <dbReference type="Rhea" id="RHEA-COMP:11605"/>
        <dbReference type="ChEBI" id="CHEBI:15378"/>
        <dbReference type="ChEBI" id="CHEBI:30013"/>
        <dbReference type="ChEBI" id="CHEBI:30616"/>
        <dbReference type="ChEBI" id="CHEBI:61977"/>
        <dbReference type="ChEBI" id="CHEBI:456216"/>
    </reaction>
</comment>
<dbReference type="PANTHER" id="PTHR27002">
    <property type="entry name" value="RECEPTOR-LIKE SERINE/THREONINE-PROTEIN KINASE SD1-8"/>
    <property type="match status" value="1"/>
</dbReference>
<evidence type="ECO:0000256" key="10">
    <source>
        <dbReference type="ARBA" id="ARBA00022840"/>
    </source>
</evidence>
<evidence type="ECO:0000313" key="24">
    <source>
        <dbReference type="Proteomes" id="UP001324115"/>
    </source>
</evidence>
<sequence>MVSSRLVFLFSICILISQAFALQRYFLYYNCSDNGNYTSNSTYKANLNRVLYSLSSNTEINYGFYNFSYGKSPDQVYSIGLCRGDVNPDICLSCLKNATNLLTLLCPTQKEAIGGFDYCLLRYSFSDIFSKMVGSPAFVMRNVDNVSSNYDQFRQDLTTLLGRKISEAAAGGSRKKCAVGKTAAPDSQTLYSLAQCTPDLSVQDCRDCLNATATELLPNCCDGRQGGRVVRPSCSLRYEIYLFYNATADNASSPSLSPPPPPVPSVTPPVPSVSPPASNNTPAAEGKESNKSRIVIIVVPIISFVVLIIISFCIYLRVRKPREKPQSESVDEIRSVESLQLGFGTIKVATDDFSDANKLGQGGFGVVYKGKFSDGQVIAVKRLSKNSSQGDLEFKNEVLLVAKLQHRNLVRLLGFCFEGIERLLIYEFVPNGSLYNFIFDPIKCVQLDWARRYKIIGGIARGLLYLHEDSRLRIIHRDLKTSNILLDSEMNPKISDFGMARLFELDQSEGNTSRIVGTYGYMPPEYAMHGQFSIKSDVFSFGVLVLEIISGRKNSSFQNGENIENLLSYAWKNWKQGIFSNLVNPTLKAGSTTEIMRCIHIGLLCVQENIAHRPTMASVVLMLNSYSITLPIPSEPAFFMNNGTESNICLQWEHDSSVVESNQSKRSSVQDSINEVSITEQSPR</sequence>
<dbReference type="FunFam" id="3.30.430.20:FF:000003">
    <property type="entry name" value="Cysteine-rich RLK (RECEPTOR-like protein kinase) 10"/>
    <property type="match status" value="1"/>
</dbReference>
<dbReference type="FunFam" id="3.30.430.20:FF:000002">
    <property type="entry name" value="Cysteine-rich receptor-like protein kinase 10"/>
    <property type="match status" value="1"/>
</dbReference>
<dbReference type="InterPro" id="IPR017441">
    <property type="entry name" value="Protein_kinase_ATP_BS"/>
</dbReference>
<feature type="signal peptide" evidence="20">
    <location>
        <begin position="1"/>
        <end position="21"/>
    </location>
</feature>
<dbReference type="InterPro" id="IPR011009">
    <property type="entry name" value="Kinase-like_dom_sf"/>
</dbReference>
<evidence type="ECO:0008006" key="25">
    <source>
        <dbReference type="Google" id="ProtNLM"/>
    </source>
</evidence>
<dbReference type="CDD" id="cd23509">
    <property type="entry name" value="Gnk2-like"/>
    <property type="match status" value="2"/>
</dbReference>
<dbReference type="EMBL" id="JAXUIC010000010">
    <property type="protein sequence ID" value="KAK4566845.1"/>
    <property type="molecule type" value="Genomic_DNA"/>
</dbReference>
<keyword evidence="14" id="KW-0325">Glycoprotein</keyword>
<dbReference type="SMART" id="SM00220">
    <property type="entry name" value="S_TKc"/>
    <property type="match status" value="1"/>
</dbReference>
<feature type="region of interest" description="Disordered" evidence="18">
    <location>
        <begin position="661"/>
        <end position="684"/>
    </location>
</feature>
<keyword evidence="24" id="KW-1185">Reference proteome</keyword>
<dbReference type="PANTHER" id="PTHR27002:SF1073">
    <property type="entry name" value="CYSTEINE-RICH RECEPTOR-LIKE PROTEIN KINASE 29"/>
    <property type="match status" value="1"/>
</dbReference>
<dbReference type="Pfam" id="PF07714">
    <property type="entry name" value="PK_Tyr_Ser-Thr"/>
    <property type="match status" value="1"/>
</dbReference>
<evidence type="ECO:0000259" key="22">
    <source>
        <dbReference type="PROSITE" id="PS51473"/>
    </source>
</evidence>
<comment type="catalytic activity">
    <reaction evidence="15">
        <text>L-seryl-[protein] + ATP = O-phospho-L-seryl-[protein] + ADP + H(+)</text>
        <dbReference type="Rhea" id="RHEA:17989"/>
        <dbReference type="Rhea" id="RHEA-COMP:9863"/>
        <dbReference type="Rhea" id="RHEA-COMP:11604"/>
        <dbReference type="ChEBI" id="CHEBI:15378"/>
        <dbReference type="ChEBI" id="CHEBI:29999"/>
        <dbReference type="ChEBI" id="CHEBI:30616"/>
        <dbReference type="ChEBI" id="CHEBI:83421"/>
        <dbReference type="ChEBI" id="CHEBI:456216"/>
    </reaction>
</comment>
<reference evidence="23 24" key="1">
    <citation type="journal article" date="2023" name="G3 (Bethesda)">
        <title>A haplotype-resolved chromosome-scale genome for Quercus rubra L. provides insights into the genetics of adaptive traits for red oak species.</title>
        <authorList>
            <person name="Kapoor B."/>
            <person name="Jenkins J."/>
            <person name="Schmutz J."/>
            <person name="Zhebentyayeva T."/>
            <person name="Kuelheim C."/>
            <person name="Coggeshall M."/>
            <person name="Heim C."/>
            <person name="Lasky J.R."/>
            <person name="Leites L."/>
            <person name="Islam-Faridi N."/>
            <person name="Romero-Severson J."/>
            <person name="DeLeo V.L."/>
            <person name="Lucas S.M."/>
            <person name="Lazic D."/>
            <person name="Gailing O."/>
            <person name="Carlson J."/>
            <person name="Staton M."/>
        </authorList>
    </citation>
    <scope>NUCLEOTIDE SEQUENCE [LARGE SCALE GENOMIC DNA]</scope>
    <source>
        <strain evidence="23">Pseudo-F2</strain>
    </source>
</reference>
<dbReference type="InterPro" id="IPR038408">
    <property type="entry name" value="GNK2_sf"/>
</dbReference>
<evidence type="ECO:0000256" key="9">
    <source>
        <dbReference type="ARBA" id="ARBA00022777"/>
    </source>
</evidence>
<organism evidence="23 24">
    <name type="scientific">Quercus rubra</name>
    <name type="common">Northern red oak</name>
    <name type="synonym">Quercus borealis</name>
    <dbReference type="NCBI Taxonomy" id="3512"/>
    <lineage>
        <taxon>Eukaryota</taxon>
        <taxon>Viridiplantae</taxon>
        <taxon>Streptophyta</taxon>
        <taxon>Embryophyta</taxon>
        <taxon>Tracheophyta</taxon>
        <taxon>Spermatophyta</taxon>
        <taxon>Magnoliopsida</taxon>
        <taxon>eudicotyledons</taxon>
        <taxon>Gunneridae</taxon>
        <taxon>Pentapetalae</taxon>
        <taxon>rosids</taxon>
        <taxon>fabids</taxon>
        <taxon>Fagales</taxon>
        <taxon>Fagaceae</taxon>
        <taxon>Quercus</taxon>
    </lineage>
</organism>
<feature type="domain" description="Gnk2-homologous" evidence="22">
    <location>
        <begin position="25"/>
        <end position="128"/>
    </location>
</feature>
<evidence type="ECO:0000256" key="8">
    <source>
        <dbReference type="ARBA" id="ARBA00022741"/>
    </source>
</evidence>
<feature type="binding site" evidence="17">
    <location>
        <position position="381"/>
    </location>
    <ligand>
        <name>ATP</name>
        <dbReference type="ChEBI" id="CHEBI:30616"/>
    </ligand>
</feature>
<feature type="chain" id="PRO_5042820440" description="Cysteine-rich receptor-like protein kinase 29" evidence="20">
    <location>
        <begin position="22"/>
        <end position="684"/>
    </location>
</feature>
<dbReference type="InterPro" id="IPR002902">
    <property type="entry name" value="GNK2"/>
</dbReference>
<evidence type="ECO:0000256" key="20">
    <source>
        <dbReference type="SAM" id="SignalP"/>
    </source>
</evidence>
<keyword evidence="10 17" id="KW-0067">ATP-binding</keyword>
<dbReference type="PROSITE" id="PS00107">
    <property type="entry name" value="PROTEIN_KINASE_ATP"/>
    <property type="match status" value="1"/>
</dbReference>
<keyword evidence="5 19" id="KW-0812">Transmembrane</keyword>
<dbReference type="InterPro" id="IPR001245">
    <property type="entry name" value="Ser-Thr/Tyr_kinase_cat_dom"/>
</dbReference>
<dbReference type="GO" id="GO:0005886">
    <property type="term" value="C:plasma membrane"/>
    <property type="evidence" value="ECO:0007669"/>
    <property type="project" value="TreeGrafter"/>
</dbReference>
<gene>
    <name evidence="23" type="ORF">RGQ29_002916</name>
</gene>
<feature type="compositionally biased region" description="Low complexity" evidence="18">
    <location>
        <begin position="275"/>
        <end position="284"/>
    </location>
</feature>
<dbReference type="Proteomes" id="UP001324115">
    <property type="component" value="Unassembled WGS sequence"/>
</dbReference>
<evidence type="ECO:0000256" key="15">
    <source>
        <dbReference type="ARBA" id="ARBA00047558"/>
    </source>
</evidence>
<dbReference type="InterPro" id="IPR008271">
    <property type="entry name" value="Ser/Thr_kinase_AS"/>
</dbReference>
<evidence type="ECO:0000256" key="16">
    <source>
        <dbReference type="ARBA" id="ARBA00047951"/>
    </source>
</evidence>
<keyword evidence="2" id="KW-0723">Serine/threonine-protein kinase</keyword>
<evidence type="ECO:0000256" key="14">
    <source>
        <dbReference type="ARBA" id="ARBA00023180"/>
    </source>
</evidence>
<feature type="region of interest" description="Disordered" evidence="18">
    <location>
        <begin position="252"/>
        <end position="286"/>
    </location>
</feature>
<dbReference type="Gene3D" id="1.10.510.10">
    <property type="entry name" value="Transferase(Phosphotransferase) domain 1"/>
    <property type="match status" value="1"/>
</dbReference>
<feature type="transmembrane region" description="Helical" evidence="19">
    <location>
        <begin position="294"/>
        <end position="316"/>
    </location>
</feature>
<dbReference type="FunFam" id="3.30.200.20:FF:000142">
    <property type="entry name" value="Cysteine-rich receptor-like protein kinase 10"/>
    <property type="match status" value="1"/>
</dbReference>
<dbReference type="SUPFAM" id="SSF56112">
    <property type="entry name" value="Protein kinase-like (PK-like)"/>
    <property type="match status" value="1"/>
</dbReference>
<keyword evidence="7" id="KW-0677">Repeat</keyword>
<keyword evidence="4" id="KW-0808">Transferase</keyword>
<dbReference type="GO" id="GO:0004674">
    <property type="term" value="F:protein serine/threonine kinase activity"/>
    <property type="evidence" value="ECO:0007669"/>
    <property type="project" value="UniProtKB-KW"/>
</dbReference>
<feature type="compositionally biased region" description="Pro residues" evidence="18">
    <location>
        <begin position="256"/>
        <end position="274"/>
    </location>
</feature>
<dbReference type="CDD" id="cd14066">
    <property type="entry name" value="STKc_IRAK"/>
    <property type="match status" value="1"/>
</dbReference>
<evidence type="ECO:0000256" key="4">
    <source>
        <dbReference type="ARBA" id="ARBA00022679"/>
    </source>
</evidence>
<evidence type="ECO:0000256" key="6">
    <source>
        <dbReference type="ARBA" id="ARBA00022729"/>
    </source>
</evidence>
<keyword evidence="13" id="KW-0675">Receptor</keyword>
<name>A0AAN7EAE4_QUERU</name>
<evidence type="ECO:0000256" key="13">
    <source>
        <dbReference type="ARBA" id="ARBA00023170"/>
    </source>
</evidence>
<dbReference type="PROSITE" id="PS00108">
    <property type="entry name" value="PROTEIN_KINASE_ST"/>
    <property type="match status" value="1"/>
</dbReference>
<dbReference type="InterPro" id="IPR000719">
    <property type="entry name" value="Prot_kinase_dom"/>
</dbReference>
<evidence type="ECO:0000256" key="19">
    <source>
        <dbReference type="SAM" id="Phobius"/>
    </source>
</evidence>
<keyword evidence="3" id="KW-0597">Phosphoprotein</keyword>
<dbReference type="PROSITE" id="PS51473">
    <property type="entry name" value="GNK2"/>
    <property type="match status" value="2"/>
</dbReference>
<evidence type="ECO:0000256" key="17">
    <source>
        <dbReference type="PROSITE-ProRule" id="PRU10141"/>
    </source>
</evidence>
<evidence type="ECO:0000256" key="7">
    <source>
        <dbReference type="ARBA" id="ARBA00022737"/>
    </source>
</evidence>
<feature type="domain" description="Gnk2-homologous" evidence="22">
    <location>
        <begin position="134"/>
        <end position="243"/>
    </location>
</feature>
<proteinExistence type="predicted"/>
<dbReference type="GO" id="GO:0005524">
    <property type="term" value="F:ATP binding"/>
    <property type="evidence" value="ECO:0007669"/>
    <property type="project" value="UniProtKB-UniRule"/>
</dbReference>
<protein>
    <recommendedName>
        <fullName evidence="25">Cysteine-rich receptor-like protein kinase 29</fullName>
    </recommendedName>
</protein>
<evidence type="ECO:0000259" key="21">
    <source>
        <dbReference type="PROSITE" id="PS50011"/>
    </source>
</evidence>
<keyword evidence="9" id="KW-0418">Kinase</keyword>
<dbReference type="GO" id="GO:0006979">
    <property type="term" value="P:response to oxidative stress"/>
    <property type="evidence" value="ECO:0007669"/>
    <property type="project" value="UniProtKB-ARBA"/>
</dbReference>
<comment type="caution">
    <text evidence="23">The sequence shown here is derived from an EMBL/GenBank/DDBJ whole genome shotgun (WGS) entry which is preliminary data.</text>
</comment>
<dbReference type="AlphaFoldDB" id="A0AAN7EAE4"/>
<accession>A0AAN7EAE4</accession>
<dbReference type="Gene3D" id="3.30.430.20">
    <property type="entry name" value="Gnk2 domain, C-X8-C-X2-C motif"/>
    <property type="match status" value="2"/>
</dbReference>
<evidence type="ECO:0000256" key="12">
    <source>
        <dbReference type="ARBA" id="ARBA00023136"/>
    </source>
</evidence>
<keyword evidence="8 17" id="KW-0547">Nucleotide-binding</keyword>
<evidence type="ECO:0000313" key="23">
    <source>
        <dbReference type="EMBL" id="KAK4566845.1"/>
    </source>
</evidence>
<dbReference type="Pfam" id="PF01657">
    <property type="entry name" value="Stress-antifung"/>
    <property type="match status" value="2"/>
</dbReference>
<keyword evidence="6 20" id="KW-0732">Signal</keyword>
<evidence type="ECO:0000256" key="1">
    <source>
        <dbReference type="ARBA" id="ARBA00004167"/>
    </source>
</evidence>
<dbReference type="FunFam" id="1.10.510.10:FF:000129">
    <property type="entry name" value="cysteine-rich receptor-like protein kinase 10"/>
    <property type="match status" value="1"/>
</dbReference>
<evidence type="ECO:0000256" key="18">
    <source>
        <dbReference type="SAM" id="MobiDB-lite"/>
    </source>
</evidence>
<evidence type="ECO:0000256" key="2">
    <source>
        <dbReference type="ARBA" id="ARBA00022527"/>
    </source>
</evidence>
<comment type="subcellular location">
    <subcellularLocation>
        <location evidence="1">Membrane</location>
        <topology evidence="1">Single-pass membrane protein</topology>
    </subcellularLocation>
</comment>
<keyword evidence="12 19" id="KW-0472">Membrane</keyword>
<feature type="domain" description="Protein kinase" evidence="21">
    <location>
        <begin position="353"/>
        <end position="627"/>
    </location>
</feature>